<keyword evidence="3" id="KW-1185">Reference proteome</keyword>
<sequence length="822" mass="91659">MKLPAYRPYDVHPNRGGLPPQPGMPFPDFYDQSADYPARFHPVSSYDNPGVQSTQYPSQHDQDLLLPGNANIYDAHPSSGSRHFAQHATPSPTSSAHSLQGGHDSDPASAKRSTSPQRYSSKRREKPRIELAPDQPLTTQGKPRTRVYVACVQCAVGGVPECSYDAAPKRRGPDRNPGARQRASLANGTDNGGRKRRRRPTEQPMRGYDVGVDTQIGTHTGHRPEQKPMRTYEGAGIPPTAQSQMSTRPPELSVIVEDLDVYRTRDRKPSYTLDSAVSSYASPLSHFTPTSDIHQRVLHDSAPHLSQELARVPPGQSYSVSDPTFPDYSPVSNAPPPYGAFEYDGEVERKPEIGPEPSLQFARDTCRILDPARRNEVQPSFILASLAVATFIQSSEQEGGAKGRAWAMRLREEAQGALEASLNSRRIDETLVYASWLFAFFEISAHPEHSTSRVRSAMSMLDSLIRTMSLTSIDKDHPTVSTFARHSVPAVPPFSDPQVHRPWDLSTPLNSSQTPQSQEHCNCAPFTLGHASPIAQQVTPLWLTTPAWKEDSSDAEIRKEECRRVVWSSMMLAAGHSSYTTACSGFSQMDLSINDPSSYAVLFPGEALLLAAAPSWSKDTVWALYMRAMLLWHSCIRMRWEHDSSEGDKAKFAVDAWLEVDKIEGALARHTCNIERACLFQGREYLFNLRMCISHEFQRYIPSATANANLIFYREKAEEWLTHQASVAKQAMHGLQTITGQPNVSIARRPFFVFWFMSQISRALTLWTCDHSLTVALEMSKTLLGPIQFLMSCWPCPEQHRRYQELLEGLTNACYAAGIPPP</sequence>
<evidence type="ECO:0000313" key="3">
    <source>
        <dbReference type="Proteomes" id="UP001212997"/>
    </source>
</evidence>
<dbReference type="Proteomes" id="UP001212997">
    <property type="component" value="Unassembled WGS sequence"/>
</dbReference>
<feature type="compositionally biased region" description="Polar residues" evidence="1">
    <location>
        <begin position="45"/>
        <end position="59"/>
    </location>
</feature>
<name>A0AAD5USL5_9APHY</name>
<accession>A0AAD5USL5</accession>
<feature type="compositionally biased region" description="Polar residues" evidence="1">
    <location>
        <begin position="88"/>
        <end position="98"/>
    </location>
</feature>
<feature type="region of interest" description="Disordered" evidence="1">
    <location>
        <begin position="1"/>
        <end position="140"/>
    </location>
</feature>
<protein>
    <submittedName>
        <fullName evidence="2">Uncharacterized protein</fullName>
    </submittedName>
</protein>
<dbReference type="AlphaFoldDB" id="A0AAD5USL5"/>
<organism evidence="2 3">
    <name type="scientific">Meripilus lineatus</name>
    <dbReference type="NCBI Taxonomy" id="2056292"/>
    <lineage>
        <taxon>Eukaryota</taxon>
        <taxon>Fungi</taxon>
        <taxon>Dikarya</taxon>
        <taxon>Basidiomycota</taxon>
        <taxon>Agaricomycotina</taxon>
        <taxon>Agaricomycetes</taxon>
        <taxon>Polyporales</taxon>
        <taxon>Meripilaceae</taxon>
        <taxon>Meripilus</taxon>
    </lineage>
</organism>
<feature type="region of interest" description="Disordered" evidence="1">
    <location>
        <begin position="162"/>
        <end position="230"/>
    </location>
</feature>
<comment type="caution">
    <text evidence="2">The sequence shown here is derived from an EMBL/GenBank/DDBJ whole genome shotgun (WGS) entry which is preliminary data.</text>
</comment>
<proteinExistence type="predicted"/>
<evidence type="ECO:0000256" key="1">
    <source>
        <dbReference type="SAM" id="MobiDB-lite"/>
    </source>
</evidence>
<reference evidence="2" key="1">
    <citation type="submission" date="2022-07" db="EMBL/GenBank/DDBJ databases">
        <title>Genome Sequence of Physisporinus lineatus.</title>
        <authorList>
            <person name="Buettner E."/>
        </authorList>
    </citation>
    <scope>NUCLEOTIDE SEQUENCE</scope>
    <source>
        <strain evidence="2">VT162</strain>
    </source>
</reference>
<gene>
    <name evidence="2" type="ORF">NLI96_g11046</name>
</gene>
<dbReference type="EMBL" id="JANAWD010000689">
    <property type="protein sequence ID" value="KAJ3476604.1"/>
    <property type="molecule type" value="Genomic_DNA"/>
</dbReference>
<evidence type="ECO:0000313" key="2">
    <source>
        <dbReference type="EMBL" id="KAJ3476604.1"/>
    </source>
</evidence>